<accession>R9P184</accession>
<proteinExistence type="predicted"/>
<keyword evidence="2" id="KW-0732">Signal</keyword>
<sequence>MFFSNTFLLTISIFILTFSTLAAARPVIGQDPLSNVDTCIANCDDAPNPHQCKLNCVYGHASLDKRSPFIPGDNRNMDHDLCIELCRDAPSPYQCALDCPPSGVDVALHKRSTSPLPSASEGGPRPDSQASYCMLQCMQDLADMTMCKHRCYGIPPHHSKIDDVSKRDTIPARGSERSGRRDTADYCMTQCTETFVDLTTCEHRCYGIPPHNDGVDDVNKRAPASGSQNVKRRDADDYCILQCMEYLEDAEACEHRCYDPHSHNKDGFDDINKRSVISLSHGSEEKRQDDPSACMDRCARGPWDSQTCEKRCYNPLSLNDKIASIDKRHAAEIDSKSRINACISGCHDKPNPRQCREHCRTGGIPPDDGGIPTVDKRSVISLPSVSEVKRQDSADYCMLQCMEYLGDSEACIHRCYGISPAHSDKSSPISKRDAVSIKPNTQFNACISSCHDKPNVQQCRSDCISGGAPRDDGVLPPLHKRSVVALHRSSEEERRDNPAVCMAECMATPSDAPMCVRRCYGSPPHHHKRISTTGERSNPVANADQCNVKCDDDAPRPYHCKLHCSSAGGTPSDDGVLRRPLNKRSGISPPSGQGEEDCMDDCMRFPWDSQMCEKRCFGSAALSDSSISKRDVEEHPRYPQPYYGNYRQCVNYCEYWQGLSPGDCIKRCHPPFEHQRGTIVKRDPNSNIDPEKIDISLYQECLNSCTASGHSLKYCMTTKCPWAKRSRAEAFDGSSADASIHGPSVVGGHTKRDVRSNESDDSKACAAKCSRGPPAIREFCKQDCMTNWTGGVSFPDQDHRIKVHSKSTPHLESFSSGDDHHVKREVEGVKHVKRDSQDDCANKCALADNYEECLQNCLW</sequence>
<reference evidence="4" key="1">
    <citation type="journal article" date="2013" name="Genome Announc.">
        <title>Draft genome sequence of the basidiomycetous yeast-like fungus Pseudozyma hubeiensis SY62, which produces an abundant amount of the biosurfactant mannosylerythritol lipids.</title>
        <authorList>
            <person name="Konishi M."/>
            <person name="Hatada Y."/>
            <person name="Horiuchi J."/>
        </authorList>
    </citation>
    <scope>NUCLEOTIDE SEQUENCE [LARGE SCALE GENOMIC DNA]</scope>
    <source>
        <strain evidence="4">SY62</strain>
    </source>
</reference>
<feature type="signal peptide" evidence="2">
    <location>
        <begin position="1"/>
        <end position="24"/>
    </location>
</feature>
<organism evidence="3 4">
    <name type="scientific">Pseudozyma hubeiensis (strain SY62)</name>
    <name type="common">Yeast</name>
    <dbReference type="NCBI Taxonomy" id="1305764"/>
    <lineage>
        <taxon>Eukaryota</taxon>
        <taxon>Fungi</taxon>
        <taxon>Dikarya</taxon>
        <taxon>Basidiomycota</taxon>
        <taxon>Ustilaginomycotina</taxon>
        <taxon>Ustilaginomycetes</taxon>
        <taxon>Ustilaginales</taxon>
        <taxon>Ustilaginaceae</taxon>
        <taxon>Pseudozyma</taxon>
    </lineage>
</organism>
<dbReference type="HOGENOM" id="CLU_332913_0_0_1"/>
<evidence type="ECO:0000313" key="3">
    <source>
        <dbReference type="EMBL" id="GAC95048.1"/>
    </source>
</evidence>
<keyword evidence="4" id="KW-1185">Reference proteome</keyword>
<evidence type="ECO:0000313" key="4">
    <source>
        <dbReference type="Proteomes" id="UP000014071"/>
    </source>
</evidence>
<evidence type="ECO:0000256" key="2">
    <source>
        <dbReference type="SAM" id="SignalP"/>
    </source>
</evidence>
<protein>
    <submittedName>
        <fullName evidence="3">Uncharacterized protein</fullName>
    </submittedName>
</protein>
<feature type="chain" id="PRO_5004478179" evidence="2">
    <location>
        <begin position="25"/>
        <end position="859"/>
    </location>
</feature>
<dbReference type="AlphaFoldDB" id="R9P184"/>
<dbReference type="EMBL" id="DF238790">
    <property type="protein sequence ID" value="GAC95048.1"/>
    <property type="molecule type" value="Genomic_DNA"/>
</dbReference>
<gene>
    <name evidence="3" type="ORF">PHSY_002623</name>
</gene>
<dbReference type="RefSeq" id="XP_012188635.1">
    <property type="nucleotide sequence ID" value="XM_012333245.1"/>
</dbReference>
<feature type="region of interest" description="Disordered" evidence="1">
    <location>
        <begin position="568"/>
        <end position="596"/>
    </location>
</feature>
<dbReference type="Proteomes" id="UP000014071">
    <property type="component" value="Unassembled WGS sequence"/>
</dbReference>
<evidence type="ECO:0000256" key="1">
    <source>
        <dbReference type="SAM" id="MobiDB-lite"/>
    </source>
</evidence>
<dbReference type="GeneID" id="24107914"/>
<name>R9P184_PSEHS</name>